<dbReference type="EMBL" id="JACHYA010000001">
    <property type="protein sequence ID" value="MBB3170490.1"/>
    <property type="molecule type" value="Genomic_DNA"/>
</dbReference>
<sequence length="232" mass="24754">MNFFDILLPIVFALVGIALIWFVVELAMLVRKARGTVTNVEKDLLPTLANVNKISESVVPVTAKVDPLMDRVALTVDAANLEIMRVDQILEDVGQITGSVSKTMDAVDTVTSAPVELVNSVTNKMRSRFKPRYASDESVKLGQTEAKKSTTVADFVDAAADAATDAVSQQKTRMADRKAAREERSAYDAAKGEQLDKTADGLTDAVVSAAGADTPAAEIPGYTVIPPAVTDK</sequence>
<evidence type="ECO:0000256" key="1">
    <source>
        <dbReference type="SAM" id="MobiDB-lite"/>
    </source>
</evidence>
<dbReference type="GeneID" id="93355980"/>
<gene>
    <name evidence="3" type="ORF">FHR31_000270</name>
</gene>
<dbReference type="AlphaFoldDB" id="A0A7W5GNM7"/>
<reference evidence="3 4" key="1">
    <citation type="submission" date="2020-08" db="EMBL/GenBank/DDBJ databases">
        <title>Sequencing the genomes of 1000 actinobacteria strains.</title>
        <authorList>
            <person name="Klenk H.-P."/>
        </authorList>
    </citation>
    <scope>NUCLEOTIDE SEQUENCE [LARGE SCALE GENOMIC DNA]</scope>
    <source>
        <strain evidence="3 4">DSM 22242</strain>
    </source>
</reference>
<feature type="compositionally biased region" description="Basic and acidic residues" evidence="1">
    <location>
        <begin position="173"/>
        <end position="195"/>
    </location>
</feature>
<evidence type="ECO:0000313" key="3">
    <source>
        <dbReference type="EMBL" id="MBB3170490.1"/>
    </source>
</evidence>
<feature type="region of interest" description="Disordered" evidence="1">
    <location>
        <begin position="169"/>
        <end position="195"/>
    </location>
</feature>
<proteinExistence type="predicted"/>
<keyword evidence="2" id="KW-0812">Transmembrane</keyword>
<accession>A0A7W5GNM7</accession>
<protein>
    <submittedName>
        <fullName evidence="3">Uncharacterized protein YoxC</fullName>
    </submittedName>
</protein>
<keyword evidence="2" id="KW-0472">Membrane</keyword>
<keyword evidence="2" id="KW-1133">Transmembrane helix</keyword>
<comment type="caution">
    <text evidence="3">The sequence shown here is derived from an EMBL/GenBank/DDBJ whole genome shotgun (WGS) entry which is preliminary data.</text>
</comment>
<evidence type="ECO:0000256" key="2">
    <source>
        <dbReference type="SAM" id="Phobius"/>
    </source>
</evidence>
<feature type="transmembrane region" description="Helical" evidence="2">
    <location>
        <begin position="6"/>
        <end position="24"/>
    </location>
</feature>
<dbReference type="Proteomes" id="UP000530850">
    <property type="component" value="Unassembled WGS sequence"/>
</dbReference>
<organism evidence="3 4">
    <name type="scientific">Parvibacter caecicola</name>
    <dbReference type="NCBI Taxonomy" id="747645"/>
    <lineage>
        <taxon>Bacteria</taxon>
        <taxon>Bacillati</taxon>
        <taxon>Actinomycetota</taxon>
        <taxon>Coriobacteriia</taxon>
        <taxon>Coriobacteriales</taxon>
        <taxon>Coriobacteriaceae</taxon>
        <taxon>Parvibacter</taxon>
    </lineage>
</organism>
<name>A0A7W5GNM7_9ACTN</name>
<evidence type="ECO:0000313" key="4">
    <source>
        <dbReference type="Proteomes" id="UP000530850"/>
    </source>
</evidence>
<dbReference type="RefSeq" id="WP_123184666.1">
    <property type="nucleotide sequence ID" value="NZ_JACHYA010000001.1"/>
</dbReference>